<dbReference type="Gene3D" id="2.40.50.100">
    <property type="match status" value="1"/>
</dbReference>
<dbReference type="InterPro" id="IPR005479">
    <property type="entry name" value="CPAse_ATP-bd"/>
</dbReference>
<dbReference type="Gene3D" id="3.30.470.20">
    <property type="entry name" value="ATP-grasp fold, B domain"/>
    <property type="match status" value="1"/>
</dbReference>
<keyword evidence="2" id="KW-0547">Nucleotide-binding</keyword>
<dbReference type="InterPro" id="IPR049074">
    <property type="entry name" value="ACCA_BT"/>
</dbReference>
<protein>
    <submittedName>
        <fullName evidence="6">Acetyl-coA carboxylase</fullName>
    </submittedName>
</protein>
<feature type="domain" description="Biotin carboxylation" evidence="5">
    <location>
        <begin position="1"/>
        <end position="215"/>
    </location>
</feature>
<comment type="caution">
    <text evidence="6">The sequence shown here is derived from an EMBL/GenBank/DDBJ whole genome shotgun (WGS) entry which is preliminary data.</text>
</comment>
<dbReference type="GO" id="GO:0005524">
    <property type="term" value="F:ATP binding"/>
    <property type="evidence" value="ECO:0007669"/>
    <property type="project" value="UniProtKB-KW"/>
</dbReference>
<keyword evidence="4" id="KW-0092">Biotin</keyword>
<evidence type="ECO:0000256" key="1">
    <source>
        <dbReference type="ARBA" id="ARBA00022598"/>
    </source>
</evidence>
<dbReference type="SMART" id="SM00878">
    <property type="entry name" value="Biotin_carb_C"/>
    <property type="match status" value="1"/>
</dbReference>
<dbReference type="Pfam" id="PF08326">
    <property type="entry name" value="ACC_central"/>
    <property type="match status" value="3"/>
</dbReference>
<dbReference type="AlphaFoldDB" id="A0A0L7LGC5"/>
<feature type="non-terminal residue" evidence="6">
    <location>
        <position position="716"/>
    </location>
</feature>
<evidence type="ECO:0000259" key="5">
    <source>
        <dbReference type="PROSITE" id="PS50979"/>
    </source>
</evidence>
<dbReference type="SUPFAM" id="SSF56059">
    <property type="entry name" value="Glutathione synthetase ATP-binding domain-like"/>
    <property type="match status" value="1"/>
</dbReference>
<reference evidence="6 7" key="1">
    <citation type="journal article" date="2015" name="Genome Biol. Evol.">
        <title>The genome of winter moth (Operophtera brumata) provides a genomic perspective on sexual dimorphism and phenology.</title>
        <authorList>
            <person name="Derks M.F."/>
            <person name="Smit S."/>
            <person name="Salis L."/>
            <person name="Schijlen E."/>
            <person name="Bossers A."/>
            <person name="Mateman C."/>
            <person name="Pijl A.S."/>
            <person name="de Ridder D."/>
            <person name="Groenen M.A."/>
            <person name="Visser M.E."/>
            <person name="Megens H.J."/>
        </authorList>
    </citation>
    <scope>NUCLEOTIDE SEQUENCE [LARGE SCALE GENOMIC DNA]</scope>
    <source>
        <strain evidence="6">WM2013NL</strain>
        <tissue evidence="6">Head and thorax</tissue>
    </source>
</reference>
<dbReference type="InterPro" id="IPR049076">
    <property type="entry name" value="ACCA"/>
</dbReference>
<dbReference type="InterPro" id="IPR013537">
    <property type="entry name" value="AcCoA_COase_cen"/>
</dbReference>
<dbReference type="Pfam" id="PF02785">
    <property type="entry name" value="Biotin_carb_C"/>
    <property type="match status" value="1"/>
</dbReference>
<dbReference type="PROSITE" id="PS50979">
    <property type="entry name" value="BC"/>
    <property type="match status" value="1"/>
</dbReference>
<organism evidence="6 7">
    <name type="scientific">Operophtera brumata</name>
    <name type="common">Winter moth</name>
    <name type="synonym">Phalaena brumata</name>
    <dbReference type="NCBI Taxonomy" id="104452"/>
    <lineage>
        <taxon>Eukaryota</taxon>
        <taxon>Metazoa</taxon>
        <taxon>Ecdysozoa</taxon>
        <taxon>Arthropoda</taxon>
        <taxon>Hexapoda</taxon>
        <taxon>Insecta</taxon>
        <taxon>Pterygota</taxon>
        <taxon>Neoptera</taxon>
        <taxon>Endopterygota</taxon>
        <taxon>Lepidoptera</taxon>
        <taxon>Glossata</taxon>
        <taxon>Ditrysia</taxon>
        <taxon>Geometroidea</taxon>
        <taxon>Geometridae</taxon>
        <taxon>Larentiinae</taxon>
        <taxon>Operophtera</taxon>
    </lineage>
</organism>
<evidence type="ECO:0000313" key="7">
    <source>
        <dbReference type="Proteomes" id="UP000037510"/>
    </source>
</evidence>
<dbReference type="PROSITE" id="PS00867">
    <property type="entry name" value="CPSASE_2"/>
    <property type="match status" value="1"/>
</dbReference>
<dbReference type="GO" id="GO:0003989">
    <property type="term" value="F:acetyl-CoA carboxylase activity"/>
    <property type="evidence" value="ECO:0007669"/>
    <property type="project" value="InterPro"/>
</dbReference>
<dbReference type="Pfam" id="PF21385">
    <property type="entry name" value="ACCA_BT"/>
    <property type="match status" value="1"/>
</dbReference>
<accession>A0A0L7LGC5</accession>
<gene>
    <name evidence="6" type="ORF">OBRU01_09204</name>
</gene>
<proteinExistence type="predicted"/>
<name>A0A0L7LGC5_OPEBR</name>
<dbReference type="Pfam" id="PF02786">
    <property type="entry name" value="CPSase_L_D2"/>
    <property type="match status" value="1"/>
</dbReference>
<keyword evidence="7" id="KW-1185">Reference proteome</keyword>
<sequence length="716" mass="81424">MIKASEGGGGKGIRKVENADDFANMFRQMVGYVSAGTVEYLYDPTTGQYYFLELNPRLQVEHPCTEMVADVNLPAAQLQSPWGLSRIEFDEPKQRPSPWGHVIAARITSENPDEGFKPSSGTVQELNFRSSKNVWGYFSVAASGGLHEFADSQFGHCFSWGETREQARENLVIALKELSIRGDFRTTVEYLITLLETPAFQNNDIDTAWLDALIAERTIRGDFRTTVEYLITLLETPAFQNNDIDTAWLDALIAERTIRGDFRTTVEYLITLLETPAFQNNDIDTAWLDALIAERLSNTVDVELINSGHKYKVTATKYGPTSYFLVMNGSFKELEEEVDKYRIVIGNQTVVFEKEKDPSKLRAPSAGKLVNTLVDDGGHVDKGQPYAEIETRGRAGYGRAYWNLGAGRSVPGDHCAALQGPVPGGRTPPVVCNAALEVYVRRAYTSYDITCLQHLDLSGELGVEGTPAELCTAAMRKCHHRTGALASFDSFEQFQQYADEMFDLVRQFPKFFTYRARNDFTEDTIYRHLEPASAFQLELYRMRSYELEALPTSNQKMHLYLGKAKQTNKEQHFMVSPFNFQVKKGQEVTDFRFFIRSIIRHQDLITKEASFEYLQNEGERHQDLITKEASFEYLQNEGERSDTKLNQLFFIRSIIRHQDLITKEASFEYLQNEGERVLLEAMDELEVAFSHPLAKRTDCNHIFLNFGPTVIMDPNK</sequence>
<dbReference type="Proteomes" id="UP000037510">
    <property type="component" value="Unassembled WGS sequence"/>
</dbReference>
<dbReference type="STRING" id="104452.A0A0L7LGC5"/>
<dbReference type="InterPro" id="IPR011054">
    <property type="entry name" value="Rudment_hybrid_motif"/>
</dbReference>
<dbReference type="PANTHER" id="PTHR45728:SF3">
    <property type="entry name" value="ACETYL-COA CARBOXYLASE"/>
    <property type="match status" value="1"/>
</dbReference>
<dbReference type="InterPro" id="IPR005482">
    <property type="entry name" value="Biotin_COase_C"/>
</dbReference>
<evidence type="ECO:0000256" key="2">
    <source>
        <dbReference type="ARBA" id="ARBA00022741"/>
    </source>
</evidence>
<keyword evidence="1" id="KW-0436">Ligase</keyword>
<dbReference type="InterPro" id="IPR011764">
    <property type="entry name" value="Biotin_carboxylation_dom"/>
</dbReference>
<dbReference type="GO" id="GO:0005739">
    <property type="term" value="C:mitochondrion"/>
    <property type="evidence" value="ECO:0007669"/>
    <property type="project" value="TreeGrafter"/>
</dbReference>
<dbReference type="SUPFAM" id="SSF51246">
    <property type="entry name" value="Rudiment single hybrid motif"/>
    <property type="match status" value="1"/>
</dbReference>
<evidence type="ECO:0000256" key="4">
    <source>
        <dbReference type="ARBA" id="ARBA00023267"/>
    </source>
</evidence>
<evidence type="ECO:0000256" key="3">
    <source>
        <dbReference type="ARBA" id="ARBA00022840"/>
    </source>
</evidence>
<dbReference type="PANTHER" id="PTHR45728">
    <property type="entry name" value="ACETYL-COA CARBOXYLASE, ISOFORM A"/>
    <property type="match status" value="1"/>
</dbReference>
<dbReference type="GO" id="GO:0006633">
    <property type="term" value="P:fatty acid biosynthetic process"/>
    <property type="evidence" value="ECO:0007669"/>
    <property type="project" value="InterPro"/>
</dbReference>
<dbReference type="InterPro" id="IPR013815">
    <property type="entry name" value="ATP_grasp_subdomain_1"/>
</dbReference>
<keyword evidence="3" id="KW-0067">ATP-binding</keyword>
<evidence type="ECO:0000313" key="6">
    <source>
        <dbReference type="EMBL" id="KOB74598.1"/>
    </source>
</evidence>
<dbReference type="EMBL" id="JTDY01001192">
    <property type="protein sequence ID" value="KOB74598.1"/>
    <property type="molecule type" value="Genomic_DNA"/>
</dbReference>
<dbReference type="Gene3D" id="3.30.1490.20">
    <property type="entry name" value="ATP-grasp fold, A domain"/>
    <property type="match status" value="1"/>
</dbReference>